<dbReference type="EMBL" id="SNRW01037563">
    <property type="protein sequence ID" value="KAA6353726.1"/>
    <property type="molecule type" value="Genomic_DNA"/>
</dbReference>
<name>A0A5J4T5P5_9EUKA</name>
<accession>A0A5J4T5P5</accession>
<dbReference type="AlphaFoldDB" id="A0A5J4T5P5"/>
<evidence type="ECO:0000313" key="2">
    <source>
        <dbReference type="Proteomes" id="UP000324800"/>
    </source>
</evidence>
<comment type="caution">
    <text evidence="1">The sequence shown here is derived from an EMBL/GenBank/DDBJ whole genome shotgun (WGS) entry which is preliminary data.</text>
</comment>
<sequence>DARSKSTETFTGTPAKVIRPVPAGALCGACLQRLRGSHPYAPRILTSQGPYKAGPQPYHASVQACAQLKISPLFNWYHHTFMHDTPAGPCQGQCRNASQGLPPYALPARPIGSLLAPHACNTAATPKVPNLWLEPAIYCGALTATVTLYLGHKSIRRVRLVVIAKDRHIGGEGPYRRSRLTKEVHRFLKVPKNILSAFKIGARQCLKLSAAGAYPQDFKPTPAVKVLKLSLERQPKSQGQCLQGPYAVHAYRGYAVAIRTHPILGPNRDLIAPRSLDFPQDFKPT</sequence>
<organism evidence="1 2">
    <name type="scientific">Streblomastix strix</name>
    <dbReference type="NCBI Taxonomy" id="222440"/>
    <lineage>
        <taxon>Eukaryota</taxon>
        <taxon>Metamonada</taxon>
        <taxon>Preaxostyla</taxon>
        <taxon>Oxymonadida</taxon>
        <taxon>Streblomastigidae</taxon>
        <taxon>Streblomastix</taxon>
    </lineage>
</organism>
<reference evidence="1 2" key="1">
    <citation type="submission" date="2019-03" db="EMBL/GenBank/DDBJ databases">
        <title>Single cell metagenomics reveals metabolic interactions within the superorganism composed of flagellate Streblomastix strix and complex community of Bacteroidetes bacteria on its surface.</title>
        <authorList>
            <person name="Treitli S.C."/>
            <person name="Kolisko M."/>
            <person name="Husnik F."/>
            <person name="Keeling P."/>
            <person name="Hampl V."/>
        </authorList>
    </citation>
    <scope>NUCLEOTIDE SEQUENCE [LARGE SCALE GENOMIC DNA]</scope>
    <source>
        <strain evidence="1">ST1C</strain>
    </source>
</reference>
<evidence type="ECO:0000313" key="1">
    <source>
        <dbReference type="EMBL" id="KAA6353726.1"/>
    </source>
</evidence>
<protein>
    <submittedName>
        <fullName evidence="1">Uncharacterized protein</fullName>
    </submittedName>
</protein>
<proteinExistence type="predicted"/>
<dbReference type="Proteomes" id="UP000324800">
    <property type="component" value="Unassembled WGS sequence"/>
</dbReference>
<feature type="non-terminal residue" evidence="1">
    <location>
        <position position="1"/>
    </location>
</feature>
<gene>
    <name evidence="1" type="ORF">EZS28_050747</name>
</gene>
<feature type="non-terminal residue" evidence="1">
    <location>
        <position position="285"/>
    </location>
</feature>